<evidence type="ECO:0000313" key="3">
    <source>
        <dbReference type="Proteomes" id="UP000838412"/>
    </source>
</evidence>
<protein>
    <submittedName>
        <fullName evidence="2">Hypp1159 protein</fullName>
    </submittedName>
</protein>
<feature type="compositionally biased region" description="Polar residues" evidence="1">
    <location>
        <begin position="155"/>
        <end position="165"/>
    </location>
</feature>
<sequence>MCCRTIAIVQPAAAAQPAANQAPPHFSRSAFRALLILTAIQHLLWLPEVLWGINYALRLWKFKFYKTGTFWVIWLGQCNTVADFITYSATQKSFRRALKSLCRDSVNFLCSHLAGRDFFGTPVVQFQGQDTVSQNATVGQSNDMSGEAFPLQDMSHLQPQPAQSSTVAETPAATPETAVARGHSTGAAAPDPGTAVAGRHTTRIAAPAPGTAVAGRHTARMEAASAPGIAMDGGHSTRAAAAPTPLTAVAGGHSTGPAAPGTTVAGRHSTTSVAPAPAPSATSADPPDTERPPIELFDIVIDPTPPN</sequence>
<dbReference type="AlphaFoldDB" id="A0A8J9ZH55"/>
<dbReference type="SUPFAM" id="SSF81321">
    <property type="entry name" value="Family A G protein-coupled receptor-like"/>
    <property type="match status" value="1"/>
</dbReference>
<keyword evidence="3" id="KW-1185">Reference proteome</keyword>
<dbReference type="Gene3D" id="1.20.1070.10">
    <property type="entry name" value="Rhodopsin 7-helix transmembrane proteins"/>
    <property type="match status" value="1"/>
</dbReference>
<feature type="region of interest" description="Disordered" evidence="1">
    <location>
        <begin position="247"/>
        <end position="307"/>
    </location>
</feature>
<proteinExistence type="predicted"/>
<organism evidence="2 3">
    <name type="scientific">Branchiostoma lanceolatum</name>
    <name type="common">Common lancelet</name>
    <name type="synonym">Amphioxus lanceolatum</name>
    <dbReference type="NCBI Taxonomy" id="7740"/>
    <lineage>
        <taxon>Eukaryota</taxon>
        <taxon>Metazoa</taxon>
        <taxon>Chordata</taxon>
        <taxon>Cephalochordata</taxon>
        <taxon>Leptocardii</taxon>
        <taxon>Amphioxiformes</taxon>
        <taxon>Branchiostomatidae</taxon>
        <taxon>Branchiostoma</taxon>
    </lineage>
</organism>
<name>A0A8J9ZH55_BRALA</name>
<accession>A0A8J9ZH55</accession>
<feature type="compositionally biased region" description="Low complexity" evidence="1">
    <location>
        <begin position="269"/>
        <end position="286"/>
    </location>
</feature>
<evidence type="ECO:0000256" key="1">
    <source>
        <dbReference type="SAM" id="MobiDB-lite"/>
    </source>
</evidence>
<evidence type="ECO:0000313" key="2">
    <source>
        <dbReference type="EMBL" id="CAH1253361.1"/>
    </source>
</evidence>
<reference evidence="2" key="1">
    <citation type="submission" date="2022-01" db="EMBL/GenBank/DDBJ databases">
        <authorList>
            <person name="Braso-Vives M."/>
        </authorList>
    </citation>
    <scope>NUCLEOTIDE SEQUENCE</scope>
</reference>
<dbReference type="EMBL" id="OV696687">
    <property type="protein sequence ID" value="CAH1253361.1"/>
    <property type="molecule type" value="Genomic_DNA"/>
</dbReference>
<dbReference type="Proteomes" id="UP000838412">
    <property type="component" value="Chromosome 2"/>
</dbReference>
<gene>
    <name evidence="2" type="primary">Hypp1159</name>
    <name evidence="2" type="ORF">BLAG_LOCUS13166</name>
</gene>
<feature type="compositionally biased region" description="Low complexity" evidence="1">
    <location>
        <begin position="166"/>
        <end position="180"/>
    </location>
</feature>
<feature type="region of interest" description="Disordered" evidence="1">
    <location>
        <begin position="155"/>
        <end position="196"/>
    </location>
</feature>